<accession>R7QKV1</accession>
<protein>
    <submittedName>
        <fullName evidence="1">Uncharacterized protein</fullName>
    </submittedName>
</protein>
<name>R7QKV1_CHOCR</name>
<keyword evidence="2" id="KW-1185">Reference proteome</keyword>
<reference evidence="2" key="1">
    <citation type="journal article" date="2013" name="Proc. Natl. Acad. Sci. U.S.A.">
        <title>Genome structure and metabolic features in the red seaweed Chondrus crispus shed light on evolution of the Archaeplastida.</title>
        <authorList>
            <person name="Collen J."/>
            <person name="Porcel B."/>
            <person name="Carre W."/>
            <person name="Ball S.G."/>
            <person name="Chaparro C."/>
            <person name="Tonon T."/>
            <person name="Barbeyron T."/>
            <person name="Michel G."/>
            <person name="Noel B."/>
            <person name="Valentin K."/>
            <person name="Elias M."/>
            <person name="Artiguenave F."/>
            <person name="Arun A."/>
            <person name="Aury J.M."/>
            <person name="Barbosa-Neto J.F."/>
            <person name="Bothwell J.H."/>
            <person name="Bouget F.Y."/>
            <person name="Brillet L."/>
            <person name="Cabello-Hurtado F."/>
            <person name="Capella-Gutierrez S."/>
            <person name="Charrier B."/>
            <person name="Cladiere L."/>
            <person name="Cock J.M."/>
            <person name="Coelho S.M."/>
            <person name="Colleoni C."/>
            <person name="Czjzek M."/>
            <person name="Da Silva C."/>
            <person name="Delage L."/>
            <person name="Denoeud F."/>
            <person name="Deschamps P."/>
            <person name="Dittami S.M."/>
            <person name="Gabaldon T."/>
            <person name="Gachon C.M."/>
            <person name="Groisillier A."/>
            <person name="Herve C."/>
            <person name="Jabbari K."/>
            <person name="Katinka M."/>
            <person name="Kloareg B."/>
            <person name="Kowalczyk N."/>
            <person name="Labadie K."/>
            <person name="Leblanc C."/>
            <person name="Lopez P.J."/>
            <person name="McLachlan D.H."/>
            <person name="Meslet-Cladiere L."/>
            <person name="Moustafa A."/>
            <person name="Nehr Z."/>
            <person name="Nyvall Collen P."/>
            <person name="Panaud O."/>
            <person name="Partensky F."/>
            <person name="Poulain J."/>
            <person name="Rensing S.A."/>
            <person name="Rousvoal S."/>
            <person name="Samson G."/>
            <person name="Symeonidi A."/>
            <person name="Weissenbach J."/>
            <person name="Zambounis A."/>
            <person name="Wincker P."/>
            <person name="Boyen C."/>
        </authorList>
    </citation>
    <scope>NUCLEOTIDE SEQUENCE [LARGE SCALE GENOMIC DNA]</scope>
    <source>
        <strain evidence="2">cv. Stackhouse</strain>
    </source>
</reference>
<proteinExistence type="predicted"/>
<sequence>MQVMRPQKRLAFLWIVKSEHESATSCYHECYSNFPSAPCVLRKGDIAVGRHDPNQIKASIAILTTKRCAVYLYKLLVFFPVVPHASVEKTKEHGKDQETIPTVAYCDTALI</sequence>
<organism evidence="1 2">
    <name type="scientific">Chondrus crispus</name>
    <name type="common">Carrageen Irish moss</name>
    <name type="synonym">Polymorpha crispa</name>
    <dbReference type="NCBI Taxonomy" id="2769"/>
    <lineage>
        <taxon>Eukaryota</taxon>
        <taxon>Rhodophyta</taxon>
        <taxon>Florideophyceae</taxon>
        <taxon>Rhodymeniophycidae</taxon>
        <taxon>Gigartinales</taxon>
        <taxon>Gigartinaceae</taxon>
        <taxon>Chondrus</taxon>
    </lineage>
</organism>
<dbReference type="EMBL" id="HG001898">
    <property type="protein sequence ID" value="CDF38106.1"/>
    <property type="molecule type" value="Genomic_DNA"/>
</dbReference>
<gene>
    <name evidence="1" type="ORF">CHC_T00006292001</name>
</gene>
<evidence type="ECO:0000313" key="2">
    <source>
        <dbReference type="Proteomes" id="UP000012073"/>
    </source>
</evidence>
<dbReference type="KEGG" id="ccp:CHC_T00006292001"/>
<dbReference type="AlphaFoldDB" id="R7QKV1"/>
<dbReference type="GeneID" id="17325747"/>
<dbReference type="RefSeq" id="XP_005717975.1">
    <property type="nucleotide sequence ID" value="XM_005717918.1"/>
</dbReference>
<dbReference type="Gramene" id="CDF38106">
    <property type="protein sequence ID" value="CDF38106"/>
    <property type="gene ID" value="CHC_T00006292001"/>
</dbReference>
<dbReference type="Proteomes" id="UP000012073">
    <property type="component" value="Unassembled WGS sequence"/>
</dbReference>
<evidence type="ECO:0000313" key="1">
    <source>
        <dbReference type="EMBL" id="CDF38106.1"/>
    </source>
</evidence>